<evidence type="ECO:0000256" key="6">
    <source>
        <dbReference type="SAM" id="SignalP"/>
    </source>
</evidence>
<organism evidence="8">
    <name type="scientific">Dendroctonus ponderosae</name>
    <name type="common">Mountain pine beetle</name>
    <dbReference type="NCBI Taxonomy" id="77166"/>
    <lineage>
        <taxon>Eukaryota</taxon>
        <taxon>Metazoa</taxon>
        <taxon>Ecdysozoa</taxon>
        <taxon>Arthropoda</taxon>
        <taxon>Hexapoda</taxon>
        <taxon>Insecta</taxon>
        <taxon>Pterygota</taxon>
        <taxon>Neoptera</taxon>
        <taxon>Endopterygota</taxon>
        <taxon>Coleoptera</taxon>
        <taxon>Polyphaga</taxon>
        <taxon>Cucujiformia</taxon>
        <taxon>Curculionidae</taxon>
        <taxon>Scolytinae</taxon>
        <taxon>Dendroctonus</taxon>
    </lineage>
</organism>
<comment type="similarity">
    <text evidence="2">Belongs to the pectinesterase family.</text>
</comment>
<dbReference type="EMBL" id="BT127215">
    <property type="protein sequence ID" value="AEE62177.1"/>
    <property type="molecule type" value="mRNA"/>
</dbReference>
<dbReference type="OrthoDB" id="2019149at2759"/>
<dbReference type="GO" id="GO:0030599">
    <property type="term" value="F:pectinesterase activity"/>
    <property type="evidence" value="ECO:0007669"/>
    <property type="project" value="UniProtKB-EC"/>
</dbReference>
<dbReference type="PROSITE" id="PS51257">
    <property type="entry name" value="PROKAR_LIPOPROTEIN"/>
    <property type="match status" value="1"/>
</dbReference>
<feature type="signal peptide" evidence="6">
    <location>
        <begin position="1"/>
        <end position="19"/>
    </location>
</feature>
<keyword evidence="5" id="KW-0063">Aspartyl esterase</keyword>
<dbReference type="UniPathway" id="UPA00545">
    <property type="reaction ID" value="UER00823"/>
</dbReference>
<dbReference type="AlphaFoldDB" id="J3JVE7"/>
<evidence type="ECO:0000256" key="5">
    <source>
        <dbReference type="ARBA" id="ARBA00023085"/>
    </source>
</evidence>
<accession>J3JVE7</accession>
<evidence type="ECO:0000313" key="8">
    <source>
        <dbReference type="EMBL" id="AEE62177.1"/>
    </source>
</evidence>
<evidence type="ECO:0000256" key="1">
    <source>
        <dbReference type="ARBA" id="ARBA00005184"/>
    </source>
</evidence>
<evidence type="ECO:0000256" key="3">
    <source>
        <dbReference type="ARBA" id="ARBA00013229"/>
    </source>
</evidence>
<dbReference type="InterPro" id="IPR000070">
    <property type="entry name" value="Pectinesterase_cat"/>
</dbReference>
<dbReference type="Gene3D" id="2.160.20.10">
    <property type="entry name" value="Single-stranded right-handed beta-helix, Pectin lyase-like"/>
    <property type="match status" value="1"/>
</dbReference>
<dbReference type="GO" id="GO:0042545">
    <property type="term" value="P:cell wall modification"/>
    <property type="evidence" value="ECO:0007669"/>
    <property type="project" value="InterPro"/>
</dbReference>
<dbReference type="PANTHER" id="PTHR31321">
    <property type="entry name" value="ACYL-COA THIOESTER HYDROLASE YBHC-RELATED"/>
    <property type="match status" value="1"/>
</dbReference>
<dbReference type="GO" id="GO:0045490">
    <property type="term" value="P:pectin catabolic process"/>
    <property type="evidence" value="ECO:0007669"/>
    <property type="project" value="UniProtKB-UniPathway"/>
</dbReference>
<evidence type="ECO:0000259" key="7">
    <source>
        <dbReference type="Pfam" id="PF01095"/>
    </source>
</evidence>
<evidence type="ECO:0000256" key="2">
    <source>
        <dbReference type="ARBA" id="ARBA00008891"/>
    </source>
</evidence>
<dbReference type="Pfam" id="PF01095">
    <property type="entry name" value="Pectinesterase"/>
    <property type="match status" value="1"/>
</dbReference>
<reference evidence="8" key="1">
    <citation type="journal article" date="2012" name="Insect Biochem. Mol. Biol.">
        <title>Transcriptome and full-length cDNA resources for the mountain pine beetle, Dendroctonus ponderosae Hopkins, a major insect pest of pine forests.</title>
        <authorList>
            <person name="Keeling C.I."/>
            <person name="Henderson H."/>
            <person name="Li M."/>
            <person name="Yuen M."/>
            <person name="Clark E.L."/>
            <person name="Fraser J.D."/>
            <person name="Huber D.P."/>
            <person name="Liao N.Y."/>
            <person name="Roderick Docking T."/>
            <person name="Birol I."/>
            <person name="Chan S.K."/>
            <person name="Taylor G.A."/>
            <person name="Palmquist D."/>
            <person name="Jones S.J."/>
            <person name="Bohlmann J."/>
        </authorList>
    </citation>
    <scope>NUCLEOTIDE SEQUENCE</scope>
    <source>
        <tissue evidence="8">Midgut and adhering fatbody of emerged adults of both sexes after feeding on lodgepole pine for up to 64 h</tissue>
    </source>
</reference>
<dbReference type="InterPro" id="IPR011050">
    <property type="entry name" value="Pectin_lyase_fold/virulence"/>
</dbReference>
<sequence length="390" mass="43259">MKLYIISAVLAISWLGCYALDYPGTERRPILSEEEASQYTAASYLNGWVPESIAIPEEPDFEVQAGESVQKVVNDAIKQSDGTRRIYIKIQPGHYMETVYINGETPLTIYGDPHNPENVHIMANISAQMSASQYQRIVNENGERYQMDDPAWDLYNSCASKMGVIGSCATVLWVNSAQFQLQGVTIHNGATDAQGIAIKTTSDKVHLKNCNFLGFQDTVGLGVDNGSQLERVFVEWCYIEGEVDYVFGSASAVMENVVFYTVAIKTNGSQIIFAPSTAPARSFRFLVLNSNITGDSYYATSHQVSLARSWDRGIASADLYIPDESPNGQLVIRESTIEDIINLEAPYSAAATSSRPFKTDIKPDRNLDDNTHNRLWEYNNMEVAKILISP</sequence>
<dbReference type="PANTHER" id="PTHR31321:SF57">
    <property type="entry name" value="PECTINESTERASE 53-RELATED"/>
    <property type="match status" value="1"/>
</dbReference>
<dbReference type="SUPFAM" id="SSF51126">
    <property type="entry name" value="Pectin lyase-like"/>
    <property type="match status" value="1"/>
</dbReference>
<proteinExistence type="evidence at transcript level"/>
<dbReference type="EC" id="3.1.1.11" evidence="3"/>
<feature type="chain" id="PRO_5011116458" description="pectinesterase" evidence="6">
    <location>
        <begin position="20"/>
        <end position="390"/>
    </location>
</feature>
<keyword evidence="4" id="KW-0378">Hydrolase</keyword>
<keyword evidence="6" id="KW-0732">Signal</keyword>
<feature type="domain" description="Pectinesterase catalytic" evidence="7">
    <location>
        <begin position="172"/>
        <end position="310"/>
    </location>
</feature>
<name>J3JVE7_DENPD</name>
<protein>
    <recommendedName>
        <fullName evidence="3">pectinesterase</fullName>
        <ecNumber evidence="3">3.1.1.11</ecNumber>
    </recommendedName>
</protein>
<comment type="pathway">
    <text evidence="1">Glycan metabolism; pectin degradation; 2-dehydro-3-deoxy-D-gluconate from pectin: step 1/5.</text>
</comment>
<dbReference type="InterPro" id="IPR012334">
    <property type="entry name" value="Pectin_lyas_fold"/>
</dbReference>
<evidence type="ECO:0000256" key="4">
    <source>
        <dbReference type="ARBA" id="ARBA00022801"/>
    </source>
</evidence>